<dbReference type="eggNOG" id="COG1392">
    <property type="taxonomic scope" value="Bacteria"/>
</dbReference>
<evidence type="ECO:0000256" key="1">
    <source>
        <dbReference type="ARBA" id="ARBA00008591"/>
    </source>
</evidence>
<protein>
    <submittedName>
        <fullName evidence="2">Phosphate transport regulator</fullName>
    </submittedName>
</protein>
<sequence length="207" mass="24610">MSRKSDKFYFDTFIECGEYAVKGVKLLNKTFDHYHPSRLHDLIEEMHTLEHEADSLKHKMTQELARAFVTPIEREDIVELAHHIDNMVDNIEDVMMRLYCDDITEIREDVYPVVSLLMDNYDETLKLIKEFADYKHSKNLKEHIIKINGMEGEADLMFIENMRRLHKEVSDPIQIIVWRDIYTYLERCHDDCEDVAANIEMIILKNS</sequence>
<comment type="similarity">
    <text evidence="1">Belongs to the UPF0111 family.</text>
</comment>
<reference evidence="2 3" key="1">
    <citation type="submission" date="2012-06" db="EMBL/GenBank/DDBJ databases">
        <title>Draft Genome Sequence of Lactobacillus pasteurii CRBIP 24.76T.</title>
        <authorList>
            <person name="Cousin S."/>
            <person name="Bouchier C."/>
            <person name="Loux V."/>
            <person name="Ma L."/>
            <person name="Creno S."/>
            <person name="Bizet C."/>
            <person name="Clermont D."/>
        </authorList>
    </citation>
    <scope>NUCLEOTIDE SEQUENCE [LARGE SCALE GENOMIC DNA]</scope>
    <source>
        <strain evidence="3">CRBIP 24.76T</strain>
    </source>
</reference>
<dbReference type="InterPro" id="IPR052912">
    <property type="entry name" value="UPF0111_domain"/>
</dbReference>
<dbReference type="EMBL" id="CAKD01000012">
    <property type="protein sequence ID" value="CCI84791.1"/>
    <property type="molecule type" value="Genomic_DNA"/>
</dbReference>
<evidence type="ECO:0000313" key="3">
    <source>
        <dbReference type="Proteomes" id="UP000009311"/>
    </source>
</evidence>
<dbReference type="InterPro" id="IPR038078">
    <property type="entry name" value="PhoU-like_sf"/>
</dbReference>
<dbReference type="InterPro" id="IPR018445">
    <property type="entry name" value="Put_Phosphate_transp_reg"/>
</dbReference>
<dbReference type="PANTHER" id="PTHR37298">
    <property type="entry name" value="UPF0111 PROTEIN YKAA"/>
    <property type="match status" value="1"/>
</dbReference>
<dbReference type="Proteomes" id="UP000009311">
    <property type="component" value="Unassembled WGS sequence"/>
</dbReference>
<dbReference type="OrthoDB" id="9797568at2"/>
<dbReference type="PATRIC" id="fig|1423790.3.peg.1814"/>
<dbReference type="Gene3D" id="1.20.58.220">
    <property type="entry name" value="Phosphate transport system protein phou homolog 2, domain 2"/>
    <property type="match status" value="1"/>
</dbReference>
<dbReference type="SUPFAM" id="SSF109755">
    <property type="entry name" value="PhoU-like"/>
    <property type="match status" value="1"/>
</dbReference>
<evidence type="ECO:0000313" key="2">
    <source>
        <dbReference type="EMBL" id="CCI84791.1"/>
    </source>
</evidence>
<accession>I7LAK9</accession>
<proteinExistence type="inferred from homology"/>
<keyword evidence="3" id="KW-1185">Reference proteome</keyword>
<dbReference type="PANTHER" id="PTHR37298:SF1">
    <property type="entry name" value="UPF0111 PROTEIN YKAA"/>
    <property type="match status" value="1"/>
</dbReference>
<name>I7LAK9_9LACO</name>
<dbReference type="STRING" id="1423790.BN53_01550"/>
<gene>
    <name evidence="2" type="ORF">BN53_01550</name>
</gene>
<dbReference type="Pfam" id="PF01865">
    <property type="entry name" value="PhoU_div"/>
    <property type="match status" value="1"/>
</dbReference>
<dbReference type="AlphaFoldDB" id="I7LAK9"/>
<comment type="caution">
    <text evidence="2">The sequence shown here is derived from an EMBL/GenBank/DDBJ whole genome shotgun (WGS) entry which is preliminary data.</text>
</comment>
<dbReference type="RefSeq" id="WP_009559347.1">
    <property type="nucleotide sequence ID" value="NZ_AYZN01000009.1"/>
</dbReference>
<organism evidence="2 3">
    <name type="scientific">Lactobacillus pasteurii DSM 23907 = CRBIP 24.76</name>
    <dbReference type="NCBI Taxonomy" id="1423790"/>
    <lineage>
        <taxon>Bacteria</taxon>
        <taxon>Bacillati</taxon>
        <taxon>Bacillota</taxon>
        <taxon>Bacilli</taxon>
        <taxon>Lactobacillales</taxon>
        <taxon>Lactobacillaceae</taxon>
        <taxon>Lactobacillus</taxon>
    </lineage>
</organism>